<dbReference type="Gene3D" id="2.40.40.10">
    <property type="entry name" value="RlpA-like domain"/>
    <property type="match status" value="1"/>
</dbReference>
<dbReference type="AlphaFoldDB" id="A0A6H0XZT7"/>
<dbReference type="EMBL" id="CP051142">
    <property type="protein sequence ID" value="QIX00254.1"/>
    <property type="molecule type" value="Genomic_DNA"/>
</dbReference>
<gene>
    <name evidence="3" type="ORF">AMS68_005771</name>
</gene>
<evidence type="ECO:0000313" key="4">
    <source>
        <dbReference type="Proteomes" id="UP000503462"/>
    </source>
</evidence>
<keyword evidence="2" id="KW-0812">Transmembrane</keyword>
<feature type="region of interest" description="Disordered" evidence="1">
    <location>
        <begin position="353"/>
        <end position="446"/>
    </location>
</feature>
<dbReference type="CDD" id="cd22191">
    <property type="entry name" value="DPBB_RlpA_EXP_N-like"/>
    <property type="match status" value="1"/>
</dbReference>
<protein>
    <submittedName>
        <fullName evidence="3">Uncharacterized protein</fullName>
    </submittedName>
</protein>
<dbReference type="SUPFAM" id="SSF50685">
    <property type="entry name" value="Barwin-like endoglucanases"/>
    <property type="match status" value="1"/>
</dbReference>
<evidence type="ECO:0000313" key="3">
    <source>
        <dbReference type="EMBL" id="QIX00254.1"/>
    </source>
</evidence>
<feature type="compositionally biased region" description="Basic residues" evidence="1">
    <location>
        <begin position="245"/>
        <end position="255"/>
    </location>
</feature>
<keyword evidence="2" id="KW-1133">Transmembrane helix</keyword>
<evidence type="ECO:0000256" key="2">
    <source>
        <dbReference type="SAM" id="Phobius"/>
    </source>
</evidence>
<organism evidence="3 4">
    <name type="scientific">Peltaster fructicola</name>
    <dbReference type="NCBI Taxonomy" id="286661"/>
    <lineage>
        <taxon>Eukaryota</taxon>
        <taxon>Fungi</taxon>
        <taxon>Dikarya</taxon>
        <taxon>Ascomycota</taxon>
        <taxon>Pezizomycotina</taxon>
        <taxon>Dothideomycetes</taxon>
        <taxon>Dothideomycetes incertae sedis</taxon>
        <taxon>Peltaster</taxon>
    </lineage>
</organism>
<sequence>MDDKHAAAPDTITKEVQVPEWEHTAAHGPLAATTTRTSILSRFSAKYKAAVFSVSSFLGSSGSGRRRCGMTRRTLLLVVLAVFLIVVAIIIGLAVGLTRKQGSSGTSNLPLPGNTQTFSGELTYYGTGLGACGITSSDDDNIVAVSHIIFDAAGSSSSTGGNSNSNPLCNRTLRATRYDSAVGQQRSVDLTFITSKTDLPSPSQTPFSRHSQSLSLALESIQPRASSHTARDRDGQKSSAISPQRRSHSGSRHRRETWWLPASEASTPELPGPGGQAGLIQIPNRAMLETFMETPVTATLGSASRRDSADSTASSVAYIAHNRRQDFRLMQAPAVSTKDEELIQLERELRGRPRNISRKSTKPTIVEDSQDYITSKPLPKTTASHPASTSLSPVCTPSSTRDSSLPTSSSSATVSANKRVRSRGQRRTESDISVPKVKSDSTSTLVEVRARKKRPGMSRYHTSDNITPRRTVHSMSTSASLEYGYPRLPAFSNILGERNIPWSTPPVSTPADTMHSSVIEQDSLPPLPSFQPDEQYFEVIKTQEQRKFTPSITPERMSQTVVNEAKRPASLMAKSPFHPSSVSNRPLAPGRRKCRCCFVCLGWKSSFARTTRHSPEQS</sequence>
<feature type="compositionally biased region" description="Polar residues" evidence="1">
    <location>
        <begin position="381"/>
        <end position="395"/>
    </location>
</feature>
<keyword evidence="2" id="KW-0472">Membrane</keyword>
<dbReference type="InterPro" id="IPR036908">
    <property type="entry name" value="RlpA-like_sf"/>
</dbReference>
<feature type="compositionally biased region" description="Low complexity" evidence="1">
    <location>
        <begin position="396"/>
        <end position="415"/>
    </location>
</feature>
<proteinExistence type="predicted"/>
<feature type="compositionally biased region" description="Polar residues" evidence="1">
    <location>
        <begin position="193"/>
        <end position="215"/>
    </location>
</feature>
<evidence type="ECO:0000256" key="1">
    <source>
        <dbReference type="SAM" id="MobiDB-lite"/>
    </source>
</evidence>
<reference evidence="3 4" key="1">
    <citation type="journal article" date="2016" name="Sci. Rep.">
        <title>Peltaster fructicola genome reveals evolution from an invasive phytopathogen to an ectophytic parasite.</title>
        <authorList>
            <person name="Xu C."/>
            <person name="Chen H."/>
            <person name="Gleason M.L."/>
            <person name="Xu J.R."/>
            <person name="Liu H."/>
            <person name="Zhang R."/>
            <person name="Sun G."/>
        </authorList>
    </citation>
    <scope>NUCLEOTIDE SEQUENCE [LARGE SCALE GENOMIC DNA]</scope>
    <source>
        <strain evidence="3 4">LNHT1506</strain>
    </source>
</reference>
<feature type="region of interest" description="Disordered" evidence="1">
    <location>
        <begin position="193"/>
        <end position="274"/>
    </location>
</feature>
<keyword evidence="4" id="KW-1185">Reference proteome</keyword>
<dbReference type="Proteomes" id="UP000503462">
    <property type="component" value="Chromosome 4"/>
</dbReference>
<feature type="transmembrane region" description="Helical" evidence="2">
    <location>
        <begin position="75"/>
        <end position="97"/>
    </location>
</feature>
<accession>A0A6H0XZT7</accession>
<dbReference type="OrthoDB" id="623670at2759"/>
<name>A0A6H0XZT7_9PEZI</name>